<feature type="domain" description="VOC" evidence="1">
    <location>
        <begin position="3"/>
        <end position="120"/>
    </location>
</feature>
<dbReference type="Pfam" id="PF00903">
    <property type="entry name" value="Glyoxalase"/>
    <property type="match status" value="1"/>
</dbReference>
<evidence type="ECO:0000259" key="1">
    <source>
        <dbReference type="PROSITE" id="PS51819"/>
    </source>
</evidence>
<dbReference type="InterPro" id="IPR029068">
    <property type="entry name" value="Glyas_Bleomycin-R_OHBP_Dase"/>
</dbReference>
<keyword evidence="2" id="KW-0560">Oxidoreductase</keyword>
<dbReference type="OrthoDB" id="2184229at2"/>
<gene>
    <name evidence="2" type="ORF">SAMN05421677_10276</name>
</gene>
<name>A0A1H0FPY1_HALAD</name>
<dbReference type="Proteomes" id="UP000198860">
    <property type="component" value="Unassembled WGS sequence"/>
</dbReference>
<keyword evidence="3" id="KW-1185">Reference proteome</keyword>
<protein>
    <submittedName>
        <fullName evidence="2">Catechol 2,3-dioxygenase</fullName>
    </submittedName>
</protein>
<dbReference type="GO" id="GO:0051213">
    <property type="term" value="F:dioxygenase activity"/>
    <property type="evidence" value="ECO:0007669"/>
    <property type="project" value="UniProtKB-KW"/>
</dbReference>
<dbReference type="Gene3D" id="3.10.180.10">
    <property type="entry name" value="2,3-Dihydroxybiphenyl 1,2-Dioxygenase, domain 1"/>
    <property type="match status" value="1"/>
</dbReference>
<sequence length="142" mass="16488">MFQLGSVFVPVTNLEKSKRWYEEHLDVQEIDSWEGGAGFFFPQGSVQFGLIEVSHPQPTEFEINKSEKNSYFNFVVNDIKAAFKRLNDAGVETTDIQEFGGMKHFDFFDPDQNVFSVVDEDLNSPFHKENVRKEQETLRNKE</sequence>
<dbReference type="RefSeq" id="WP_089650861.1">
    <property type="nucleotide sequence ID" value="NZ_FNIZ01000002.1"/>
</dbReference>
<accession>A0A1H0FPY1</accession>
<keyword evidence="2" id="KW-0223">Dioxygenase</keyword>
<proteinExistence type="predicted"/>
<dbReference type="EMBL" id="FNIZ01000002">
    <property type="protein sequence ID" value="SDN96726.1"/>
    <property type="molecule type" value="Genomic_DNA"/>
</dbReference>
<dbReference type="SUPFAM" id="SSF54593">
    <property type="entry name" value="Glyoxalase/Bleomycin resistance protein/Dihydroxybiphenyl dioxygenase"/>
    <property type="match status" value="1"/>
</dbReference>
<dbReference type="InterPro" id="IPR037523">
    <property type="entry name" value="VOC_core"/>
</dbReference>
<evidence type="ECO:0000313" key="3">
    <source>
        <dbReference type="Proteomes" id="UP000198860"/>
    </source>
</evidence>
<reference evidence="3" key="1">
    <citation type="submission" date="2016-10" db="EMBL/GenBank/DDBJ databases">
        <authorList>
            <person name="Varghese N."/>
            <person name="Submissions S."/>
        </authorList>
    </citation>
    <scope>NUCLEOTIDE SEQUENCE [LARGE SCALE GENOMIC DNA]</scope>
    <source>
        <strain evidence="3">CGMCC 1.3703</strain>
    </source>
</reference>
<dbReference type="STRING" id="240303.SAMN05421677_10276"/>
<dbReference type="AlphaFoldDB" id="A0A1H0FPY1"/>
<evidence type="ECO:0000313" key="2">
    <source>
        <dbReference type="EMBL" id="SDN96726.1"/>
    </source>
</evidence>
<dbReference type="CDD" id="cd06587">
    <property type="entry name" value="VOC"/>
    <property type="match status" value="1"/>
</dbReference>
<dbReference type="InterPro" id="IPR004360">
    <property type="entry name" value="Glyas_Fos-R_dOase_dom"/>
</dbReference>
<dbReference type="PROSITE" id="PS51819">
    <property type="entry name" value="VOC"/>
    <property type="match status" value="1"/>
</dbReference>
<organism evidence="2 3">
    <name type="scientific">Halobacillus aidingensis</name>
    <dbReference type="NCBI Taxonomy" id="240303"/>
    <lineage>
        <taxon>Bacteria</taxon>
        <taxon>Bacillati</taxon>
        <taxon>Bacillota</taxon>
        <taxon>Bacilli</taxon>
        <taxon>Bacillales</taxon>
        <taxon>Bacillaceae</taxon>
        <taxon>Halobacillus</taxon>
    </lineage>
</organism>